<accession>A0AAF0XXC3</accession>
<dbReference type="Gene3D" id="3.30.420.10">
    <property type="entry name" value="Ribonuclease H-like superfamily/Ribonuclease H"/>
    <property type="match status" value="1"/>
</dbReference>
<dbReference type="InterPro" id="IPR001584">
    <property type="entry name" value="Integrase_cat-core"/>
</dbReference>
<dbReference type="InterPro" id="IPR041588">
    <property type="entry name" value="Integrase_H2C2"/>
</dbReference>
<dbReference type="GO" id="GO:0015074">
    <property type="term" value="P:DNA integration"/>
    <property type="evidence" value="ECO:0007669"/>
    <property type="project" value="InterPro"/>
</dbReference>
<dbReference type="Proteomes" id="UP000077755">
    <property type="component" value="Chromosome 9"/>
</dbReference>
<dbReference type="PROSITE" id="PS50994">
    <property type="entry name" value="INTEGRASE"/>
    <property type="match status" value="1"/>
</dbReference>
<dbReference type="PANTHER" id="PTHR48475">
    <property type="entry name" value="RIBONUCLEASE H"/>
    <property type="match status" value="1"/>
</dbReference>
<evidence type="ECO:0000259" key="2">
    <source>
        <dbReference type="PROSITE" id="PS50994"/>
    </source>
</evidence>
<dbReference type="AlphaFoldDB" id="A0AAF0XXC3"/>
<dbReference type="PANTHER" id="PTHR48475:SF2">
    <property type="entry name" value="RIBONUCLEASE H"/>
    <property type="match status" value="1"/>
</dbReference>
<name>A0AAF0XXC3_DAUCS</name>
<proteinExistence type="predicted"/>
<dbReference type="SUPFAM" id="SSF53098">
    <property type="entry name" value="Ribonuclease H-like"/>
    <property type="match status" value="1"/>
</dbReference>
<dbReference type="InterPro" id="IPR012337">
    <property type="entry name" value="RNaseH-like_sf"/>
</dbReference>
<organism evidence="3 4">
    <name type="scientific">Daucus carota subsp. sativus</name>
    <name type="common">Carrot</name>
    <dbReference type="NCBI Taxonomy" id="79200"/>
    <lineage>
        <taxon>Eukaryota</taxon>
        <taxon>Viridiplantae</taxon>
        <taxon>Streptophyta</taxon>
        <taxon>Embryophyta</taxon>
        <taxon>Tracheophyta</taxon>
        <taxon>Spermatophyta</taxon>
        <taxon>Magnoliopsida</taxon>
        <taxon>eudicotyledons</taxon>
        <taxon>Gunneridae</taxon>
        <taxon>Pentapetalae</taxon>
        <taxon>asterids</taxon>
        <taxon>campanulids</taxon>
        <taxon>Apiales</taxon>
        <taxon>Apiaceae</taxon>
        <taxon>Apioideae</taxon>
        <taxon>Scandiceae</taxon>
        <taxon>Daucinae</taxon>
        <taxon>Daucus</taxon>
        <taxon>Daucus sect. Daucus</taxon>
    </lineage>
</organism>
<dbReference type="Pfam" id="PF17921">
    <property type="entry name" value="Integrase_H2C2"/>
    <property type="match status" value="1"/>
</dbReference>
<dbReference type="EMBL" id="CP093351">
    <property type="protein sequence ID" value="WOH15042.1"/>
    <property type="molecule type" value="Genomic_DNA"/>
</dbReference>
<reference evidence="3" key="2">
    <citation type="submission" date="2022-03" db="EMBL/GenBank/DDBJ databases">
        <title>Draft title - Genomic analysis of global carrot germplasm unveils the trajectory of domestication and the origin of high carotenoid orange carrot.</title>
        <authorList>
            <person name="Iorizzo M."/>
            <person name="Ellison S."/>
            <person name="Senalik D."/>
            <person name="Macko-Podgorni A."/>
            <person name="Grzebelus D."/>
            <person name="Bostan H."/>
            <person name="Rolling W."/>
            <person name="Curaba J."/>
            <person name="Simon P."/>
        </authorList>
    </citation>
    <scope>NUCLEOTIDE SEQUENCE</scope>
    <source>
        <tissue evidence="3">Leaf</tissue>
    </source>
</reference>
<feature type="region of interest" description="Disordered" evidence="1">
    <location>
        <begin position="198"/>
        <end position="217"/>
    </location>
</feature>
<gene>
    <name evidence="3" type="ORF">DCAR_0934575</name>
</gene>
<evidence type="ECO:0000313" key="3">
    <source>
        <dbReference type="EMBL" id="WOH15042.1"/>
    </source>
</evidence>
<evidence type="ECO:0000256" key="1">
    <source>
        <dbReference type="SAM" id="MobiDB-lite"/>
    </source>
</evidence>
<feature type="domain" description="Integrase catalytic" evidence="2">
    <location>
        <begin position="86"/>
        <end position="185"/>
    </location>
</feature>
<keyword evidence="4" id="KW-1185">Reference proteome</keyword>
<dbReference type="InterPro" id="IPR036397">
    <property type="entry name" value="RNaseH_sf"/>
</dbReference>
<sequence length="231" mass="25673">MIEIHSGICGEHASGKNMALKLIKHGIFWPTLRADCEEFTKKCKPCQLYGAMNHRPATGFSASQAPCPFFMWGMDLVGPLPKCPVFRFGVPRIIVTDNGSQFTGKDFEEALAQLKISHIRSSVAYPQANGQVEITNKAILQGIKKRLLEATTNWVDELPNVLWGHRTTPRAATGLSPFKMAYGTEAVLPVEISMGSPRIEDFSPEKSEESLRLENDLIEESRDKTQLKVAQ</sequence>
<dbReference type="GO" id="GO:0003676">
    <property type="term" value="F:nucleic acid binding"/>
    <property type="evidence" value="ECO:0007669"/>
    <property type="project" value="InterPro"/>
</dbReference>
<evidence type="ECO:0000313" key="4">
    <source>
        <dbReference type="Proteomes" id="UP000077755"/>
    </source>
</evidence>
<dbReference type="Gene3D" id="1.10.340.70">
    <property type="match status" value="1"/>
</dbReference>
<protein>
    <recommendedName>
        <fullName evidence="2">Integrase catalytic domain-containing protein</fullName>
    </recommendedName>
</protein>
<reference evidence="3" key="1">
    <citation type="journal article" date="2016" name="Nat. Genet.">
        <title>A high-quality carrot genome assembly provides new insights into carotenoid accumulation and asterid genome evolution.</title>
        <authorList>
            <person name="Iorizzo M."/>
            <person name="Ellison S."/>
            <person name="Senalik D."/>
            <person name="Zeng P."/>
            <person name="Satapoomin P."/>
            <person name="Huang J."/>
            <person name="Bowman M."/>
            <person name="Iovene M."/>
            <person name="Sanseverino W."/>
            <person name="Cavagnaro P."/>
            <person name="Yildiz M."/>
            <person name="Macko-Podgorni A."/>
            <person name="Moranska E."/>
            <person name="Grzebelus E."/>
            <person name="Grzebelus D."/>
            <person name="Ashrafi H."/>
            <person name="Zheng Z."/>
            <person name="Cheng S."/>
            <person name="Spooner D."/>
            <person name="Van Deynze A."/>
            <person name="Simon P."/>
        </authorList>
    </citation>
    <scope>NUCLEOTIDE SEQUENCE</scope>
    <source>
        <tissue evidence="3">Leaf</tissue>
    </source>
</reference>